<protein>
    <recommendedName>
        <fullName evidence="4">Sugar-binding protein</fullName>
    </recommendedName>
</protein>
<dbReference type="KEGG" id="capn:CBG49_13480"/>
<name>A0A1Z4BRU3_9FLAO</name>
<gene>
    <name evidence="2" type="ORF">CBG49_13480</name>
</gene>
<reference evidence="3" key="1">
    <citation type="submission" date="2017-06" db="EMBL/GenBank/DDBJ databases">
        <title>Complete genome sequence of Capnocytophaga sp. KCOM 1579 (=ChDC OS43) isolated from a human refractory periapical abscess lesion.</title>
        <authorList>
            <person name="Kook J.-K."/>
            <person name="Park S.-N."/>
            <person name="Lim Y.K."/>
            <person name="Roh H."/>
        </authorList>
    </citation>
    <scope>NUCLEOTIDE SEQUENCE [LARGE SCALE GENOMIC DNA]</scope>
    <source>
        <strain evidence="3">ChDC OS43</strain>
    </source>
</reference>
<evidence type="ECO:0008006" key="4">
    <source>
        <dbReference type="Google" id="ProtNLM"/>
    </source>
</evidence>
<dbReference type="EMBL" id="CP022022">
    <property type="protein sequence ID" value="ASF44017.1"/>
    <property type="molecule type" value="Genomic_DNA"/>
</dbReference>
<accession>A0A1Z4BRU3</accession>
<feature type="signal peptide" evidence="1">
    <location>
        <begin position="1"/>
        <end position="18"/>
    </location>
</feature>
<feature type="chain" id="PRO_5012147885" description="Sugar-binding protein" evidence="1">
    <location>
        <begin position="19"/>
        <end position="284"/>
    </location>
</feature>
<evidence type="ECO:0000256" key="1">
    <source>
        <dbReference type="SAM" id="SignalP"/>
    </source>
</evidence>
<organism evidence="2 3">
    <name type="scientific">Capnocytophaga endodontalis</name>
    <dbReference type="NCBI Taxonomy" id="2708117"/>
    <lineage>
        <taxon>Bacteria</taxon>
        <taxon>Pseudomonadati</taxon>
        <taxon>Bacteroidota</taxon>
        <taxon>Flavobacteriia</taxon>
        <taxon>Flavobacteriales</taxon>
        <taxon>Flavobacteriaceae</taxon>
        <taxon>Capnocytophaga</taxon>
    </lineage>
</organism>
<dbReference type="RefSeq" id="WP_088594878.1">
    <property type="nucleotide sequence ID" value="NZ_CP022022.1"/>
</dbReference>
<evidence type="ECO:0000313" key="2">
    <source>
        <dbReference type="EMBL" id="ASF44017.1"/>
    </source>
</evidence>
<keyword evidence="1" id="KW-0732">Signal</keyword>
<dbReference type="AlphaFoldDB" id="A0A1Z4BRU3"/>
<keyword evidence="3" id="KW-1185">Reference proteome</keyword>
<sequence length="284" mass="32954">MKYLITSMLLVATATLFAQQQNPTDWEISGLKAKVKTMRSIPYLVTAQGKSFAKSTIDADLDTVNKIANLENLQKDFNPKGFLSQTRFFFKNGDLYSRMDYYYNPQGQLFETRYNSDKTLYVYNPQGYLIKDATYSPGGFLKSHYTYQVNAEGQILKEETYRANQLESVVTYTYNKQGDPLEMRYSDAQGNLLQIVKNKFNKQHQLLSNRVYDKDNNLVSTTTKKYNAKGDCVKLQAETKLPKKQKNVATYEYKYDTQGNWIAKTTFINGDPRQIIERTFTYYE</sequence>
<dbReference type="Proteomes" id="UP000197007">
    <property type="component" value="Chromosome"/>
</dbReference>
<proteinExistence type="predicted"/>
<evidence type="ECO:0000313" key="3">
    <source>
        <dbReference type="Proteomes" id="UP000197007"/>
    </source>
</evidence>
<dbReference type="Gene3D" id="2.180.10.10">
    <property type="entry name" value="RHS repeat-associated core"/>
    <property type="match status" value="1"/>
</dbReference>